<feature type="domain" description="Lipoprotein LpqB C-terminal" evidence="2">
    <location>
        <begin position="51"/>
        <end position="220"/>
    </location>
</feature>
<dbReference type="Proteomes" id="UP001212421">
    <property type="component" value="Chromosome"/>
</dbReference>
<evidence type="ECO:0000256" key="1">
    <source>
        <dbReference type="SAM" id="MobiDB-lite"/>
    </source>
</evidence>
<feature type="region of interest" description="Disordered" evidence="1">
    <location>
        <begin position="246"/>
        <end position="329"/>
    </location>
</feature>
<gene>
    <name evidence="3" type="ORF">KIV56_14500</name>
</gene>
<proteinExistence type="predicted"/>
<reference evidence="3 4" key="1">
    <citation type="submission" date="2021-05" db="EMBL/GenBank/DDBJ databases">
        <authorList>
            <person name="Kumar R."/>
            <person name="Kumar A."/>
            <person name="Mukhia S."/>
        </authorList>
    </citation>
    <scope>NUCLEOTIDE SEQUENCE [LARGE SCALE GENOMIC DNA]</scope>
    <source>
        <strain evidence="3 4">ERMR7:08</strain>
    </source>
</reference>
<dbReference type="Pfam" id="PF10647">
    <property type="entry name" value="Gmad1"/>
    <property type="match status" value="1"/>
</dbReference>
<dbReference type="EMBL" id="CP075584">
    <property type="protein sequence ID" value="WBM79525.1"/>
    <property type="molecule type" value="Genomic_DNA"/>
</dbReference>
<feature type="compositionally biased region" description="Basic and acidic residues" evidence="1">
    <location>
        <begin position="246"/>
        <end position="257"/>
    </location>
</feature>
<evidence type="ECO:0000259" key="2">
    <source>
        <dbReference type="Pfam" id="PF10647"/>
    </source>
</evidence>
<evidence type="ECO:0000313" key="3">
    <source>
        <dbReference type="EMBL" id="WBM79525.1"/>
    </source>
</evidence>
<accession>A0ABY7NB76</accession>
<evidence type="ECO:0000313" key="4">
    <source>
        <dbReference type="Proteomes" id="UP001212421"/>
    </source>
</evidence>
<keyword evidence="4" id="KW-1185">Reference proteome</keyword>
<organism evidence="3 4">
    <name type="scientific">Cryobacterium breve</name>
    <dbReference type="NCBI Taxonomy" id="1259258"/>
    <lineage>
        <taxon>Bacteria</taxon>
        <taxon>Bacillati</taxon>
        <taxon>Actinomycetota</taxon>
        <taxon>Actinomycetes</taxon>
        <taxon>Micrococcales</taxon>
        <taxon>Microbacteriaceae</taxon>
        <taxon>Cryobacterium</taxon>
    </lineage>
</organism>
<sequence length="329" mass="34596">MSSLPTGITVTISINQNSQDLGDLGANAPIVNPRVDARALVLRQGAFGFLSAAGKTVTPIPGLSDQVVALGPTAVTLSPGQTVAAARAATGVSAVRVGEVAKLLDPRPGLIAPAVDNFGYVWSVPANRPGELFVYSPNGDATAVPTSWPEASGIVALRVSRDGTRLIALLTSGTETRFVIVAIKRDKFVPVALGEEVQLQTVPGTPLDATWIDELTVAYLVALPTGEDRIVTQQLGGVRLEHRVSARERVHHGEQHPARCARTRYNGQPDGAARSRLAGAHRRRDTRGHPAGNRRVAEGPSSTGPTTDRARTGARPRPRDRGRGTSLAA</sequence>
<dbReference type="RefSeq" id="WP_281534110.1">
    <property type="nucleotide sequence ID" value="NZ_CP075584.1"/>
</dbReference>
<protein>
    <recommendedName>
        <fullName evidence="2">Lipoprotein LpqB C-terminal domain-containing protein</fullName>
    </recommendedName>
</protein>
<dbReference type="InterPro" id="IPR018910">
    <property type="entry name" value="LpqB_C"/>
</dbReference>
<name>A0ABY7NB76_9MICO</name>